<dbReference type="PANTHER" id="PTHR43357">
    <property type="entry name" value="INNER MEMBRANE ABC TRANSPORTER PERMEASE PROTEIN YDCV"/>
    <property type="match status" value="1"/>
</dbReference>
<feature type="transmembrane region" description="Helical" evidence="8">
    <location>
        <begin position="114"/>
        <end position="134"/>
    </location>
</feature>
<dbReference type="InterPro" id="IPR035906">
    <property type="entry name" value="MetI-like_sf"/>
</dbReference>
<dbReference type="GO" id="GO:0055085">
    <property type="term" value="P:transmembrane transport"/>
    <property type="evidence" value="ECO:0007669"/>
    <property type="project" value="InterPro"/>
</dbReference>
<evidence type="ECO:0000256" key="4">
    <source>
        <dbReference type="ARBA" id="ARBA00022519"/>
    </source>
</evidence>
<keyword evidence="5 8" id="KW-0812">Transmembrane</keyword>
<dbReference type="OrthoDB" id="27542at2"/>
<keyword evidence="6 8" id="KW-1133">Transmembrane helix</keyword>
<evidence type="ECO:0000256" key="1">
    <source>
        <dbReference type="ARBA" id="ARBA00004429"/>
    </source>
</evidence>
<dbReference type="RefSeq" id="WP_110375955.1">
    <property type="nucleotide sequence ID" value="NZ_JAHBRY010000001.1"/>
</dbReference>
<dbReference type="SUPFAM" id="SSF161098">
    <property type="entry name" value="MetI-like"/>
    <property type="match status" value="2"/>
</dbReference>
<evidence type="ECO:0000313" key="10">
    <source>
        <dbReference type="EMBL" id="PXW57381.1"/>
    </source>
</evidence>
<keyword evidence="3" id="KW-1003">Cell membrane</keyword>
<sequence length="573" mass="61744">MSVAQPALTVAPPVRLKPQRSVGLIIVYALTAAALLLLTVYPMVWLLIGSLSDRDGGYSVANYIELHDKFGAGGVLINSWVFAFGAAAAATITGVLLAVLVARTDVPLKKLARFSAILAFVSPPWLTAMAYVYIASPNAGLVNQLFDQIVGIKPFDIQSMSGMIFVTALFLYSFVFLTVEAALSSVDGSFEEAARVAGARPLRVIRTVTLPLVTPAIVSATAFSIIIAWGLFAVPAILGMPARIYVFSTQLYLFLSSFPPRLELAAAMGVTFVATALVVGMLVWVVQRRRQSNSFAVVIGKGARAAAVPLRRWRPVAALFIVLLSLLSVIGPYLVVLWMSLNTRWFGNASLAGLSLANFDYVVRQYFAFWQISGNTLRIAAMEVVIVLLVATAVSYFTRRTKLRGRFLLQGAAMYTLLVPSVAFLTAVMWAWIGAPIALYGGLTLIAMTQAARSLPIATRNIGDGFGQIDRSLEEAARICGAGRLRTLATVTLPLLRPVLLAAFTVVFLSALRDLNTPLFLGGGSTKSMTLSVLIFQFWSETRIGEAAALTIILLSVTLAIFLPLSRTFSRGY</sequence>
<protein>
    <submittedName>
        <fullName evidence="10">Iron(III) transport system permease protein</fullName>
    </submittedName>
</protein>
<dbReference type="CDD" id="cd06261">
    <property type="entry name" value="TM_PBP2"/>
    <property type="match status" value="2"/>
</dbReference>
<feature type="transmembrane region" description="Helical" evidence="8">
    <location>
        <begin position="519"/>
        <end position="539"/>
    </location>
</feature>
<keyword evidence="7 8" id="KW-0472">Membrane</keyword>
<feature type="domain" description="ABC transmembrane type-1" evidence="9">
    <location>
        <begin position="76"/>
        <end position="283"/>
    </location>
</feature>
<feature type="transmembrane region" description="Helical" evidence="8">
    <location>
        <begin position="204"/>
        <end position="232"/>
    </location>
</feature>
<feature type="transmembrane region" description="Helical" evidence="8">
    <location>
        <begin position="379"/>
        <end position="397"/>
    </location>
</feature>
<name>A0A2V3U4F3_9HYPH</name>
<evidence type="ECO:0000313" key="11">
    <source>
        <dbReference type="Proteomes" id="UP000248021"/>
    </source>
</evidence>
<dbReference type="PANTHER" id="PTHR43357:SF4">
    <property type="entry name" value="INNER MEMBRANE ABC TRANSPORTER PERMEASE PROTEIN YDCV"/>
    <property type="match status" value="1"/>
</dbReference>
<feature type="transmembrane region" description="Helical" evidence="8">
    <location>
        <begin position="163"/>
        <end position="183"/>
    </location>
</feature>
<proteinExistence type="inferred from homology"/>
<dbReference type="Pfam" id="PF00528">
    <property type="entry name" value="BPD_transp_1"/>
    <property type="match status" value="2"/>
</dbReference>
<feature type="domain" description="ABC transmembrane type-1" evidence="9">
    <location>
        <begin position="373"/>
        <end position="565"/>
    </location>
</feature>
<accession>A0A2V3U4F3</accession>
<evidence type="ECO:0000256" key="3">
    <source>
        <dbReference type="ARBA" id="ARBA00022475"/>
    </source>
</evidence>
<comment type="similarity">
    <text evidence="8">Belongs to the binding-protein-dependent transport system permease family.</text>
</comment>
<organism evidence="10 11">
    <name type="scientific">Chelatococcus asaccharovorans</name>
    <dbReference type="NCBI Taxonomy" id="28210"/>
    <lineage>
        <taxon>Bacteria</taxon>
        <taxon>Pseudomonadati</taxon>
        <taxon>Pseudomonadota</taxon>
        <taxon>Alphaproteobacteria</taxon>
        <taxon>Hyphomicrobiales</taxon>
        <taxon>Chelatococcaceae</taxon>
        <taxon>Chelatococcus</taxon>
    </lineage>
</organism>
<dbReference type="GO" id="GO:0005886">
    <property type="term" value="C:plasma membrane"/>
    <property type="evidence" value="ECO:0007669"/>
    <property type="project" value="UniProtKB-SubCell"/>
</dbReference>
<dbReference type="EMBL" id="QJJK01000007">
    <property type="protein sequence ID" value="PXW57381.1"/>
    <property type="molecule type" value="Genomic_DNA"/>
</dbReference>
<evidence type="ECO:0000256" key="6">
    <source>
        <dbReference type="ARBA" id="ARBA00022989"/>
    </source>
</evidence>
<feature type="transmembrane region" description="Helical" evidence="8">
    <location>
        <begin position="25"/>
        <end position="48"/>
    </location>
</feature>
<dbReference type="PROSITE" id="PS50928">
    <property type="entry name" value="ABC_TM1"/>
    <property type="match status" value="2"/>
</dbReference>
<feature type="transmembrane region" description="Helical" evidence="8">
    <location>
        <begin position="80"/>
        <end position="102"/>
    </location>
</feature>
<comment type="caution">
    <text evidence="10">The sequence shown here is derived from an EMBL/GenBank/DDBJ whole genome shotgun (WGS) entry which is preliminary data.</text>
</comment>
<reference evidence="10 11" key="1">
    <citation type="submission" date="2018-05" db="EMBL/GenBank/DDBJ databases">
        <title>Genomic Encyclopedia of Type Strains, Phase IV (KMG-IV): sequencing the most valuable type-strain genomes for metagenomic binning, comparative biology and taxonomic classification.</title>
        <authorList>
            <person name="Goeker M."/>
        </authorList>
    </citation>
    <scope>NUCLEOTIDE SEQUENCE [LARGE SCALE GENOMIC DNA]</scope>
    <source>
        <strain evidence="10 11">DSM 6462</strain>
    </source>
</reference>
<keyword evidence="2 8" id="KW-0813">Transport</keyword>
<dbReference type="Proteomes" id="UP000248021">
    <property type="component" value="Unassembled WGS sequence"/>
</dbReference>
<dbReference type="InterPro" id="IPR000515">
    <property type="entry name" value="MetI-like"/>
</dbReference>
<gene>
    <name evidence="10" type="ORF">C7450_107422</name>
</gene>
<keyword evidence="4" id="KW-0997">Cell inner membrane</keyword>
<comment type="subcellular location">
    <subcellularLocation>
        <location evidence="1">Cell inner membrane</location>
        <topology evidence="1">Multi-pass membrane protein</topology>
    </subcellularLocation>
    <subcellularLocation>
        <location evidence="8">Cell membrane</location>
        <topology evidence="8">Multi-pass membrane protein</topology>
    </subcellularLocation>
</comment>
<keyword evidence="11" id="KW-1185">Reference proteome</keyword>
<feature type="transmembrane region" description="Helical" evidence="8">
    <location>
        <begin position="316"/>
        <end position="341"/>
    </location>
</feature>
<evidence type="ECO:0000256" key="8">
    <source>
        <dbReference type="RuleBase" id="RU363032"/>
    </source>
</evidence>
<feature type="transmembrane region" description="Helical" evidence="8">
    <location>
        <begin position="495"/>
        <end position="512"/>
    </location>
</feature>
<evidence type="ECO:0000256" key="2">
    <source>
        <dbReference type="ARBA" id="ARBA00022448"/>
    </source>
</evidence>
<evidence type="ECO:0000256" key="7">
    <source>
        <dbReference type="ARBA" id="ARBA00023136"/>
    </source>
</evidence>
<feature type="transmembrane region" description="Helical" evidence="8">
    <location>
        <begin position="545"/>
        <end position="565"/>
    </location>
</feature>
<evidence type="ECO:0000256" key="5">
    <source>
        <dbReference type="ARBA" id="ARBA00022692"/>
    </source>
</evidence>
<evidence type="ECO:0000259" key="9">
    <source>
        <dbReference type="PROSITE" id="PS50928"/>
    </source>
</evidence>
<feature type="transmembrane region" description="Helical" evidence="8">
    <location>
        <begin position="409"/>
        <end position="433"/>
    </location>
</feature>
<feature type="transmembrane region" description="Helical" evidence="8">
    <location>
        <begin position="264"/>
        <end position="286"/>
    </location>
</feature>
<dbReference type="Gene3D" id="1.10.3720.10">
    <property type="entry name" value="MetI-like"/>
    <property type="match status" value="2"/>
</dbReference>
<dbReference type="AlphaFoldDB" id="A0A2V3U4F3"/>